<comment type="caution">
    <text evidence="1">The sequence shown here is derived from an EMBL/GenBank/DDBJ whole genome shotgun (WGS) entry which is preliminary data.</text>
</comment>
<dbReference type="Proteomes" id="UP000639606">
    <property type="component" value="Unassembled WGS sequence"/>
</dbReference>
<sequence>MSKRSGTAIKATKKPVIVLAGEDGNDRHCLRIVLEAGHPDARGRLVEINEQVRLRQASPQNLADRVDKLVRLAEARAARERAPIGAFFVHEDFDAIDSPDRAQVRDRVQGALTRRMPNACYVLATWEVEAWLLLFPQAVAATCSSWQVPKKYLGRDTAKVHDPKQVMAREVSRGGPRYRESDATRIFAKAAELQELSSPAGTNVSWQELGAHITSLPPL</sequence>
<proteinExistence type="predicted"/>
<organism evidence="1 2">
    <name type="scientific">Saccharothrix coeruleofusca</name>
    <dbReference type="NCBI Taxonomy" id="33919"/>
    <lineage>
        <taxon>Bacteria</taxon>
        <taxon>Bacillati</taxon>
        <taxon>Actinomycetota</taxon>
        <taxon>Actinomycetes</taxon>
        <taxon>Pseudonocardiales</taxon>
        <taxon>Pseudonocardiaceae</taxon>
        <taxon>Saccharothrix</taxon>
    </lineage>
</organism>
<evidence type="ECO:0000313" key="1">
    <source>
        <dbReference type="EMBL" id="GGP42492.1"/>
    </source>
</evidence>
<protein>
    <submittedName>
        <fullName evidence="1">Uncharacterized protein</fullName>
    </submittedName>
</protein>
<gene>
    <name evidence="1" type="ORF">GCM10010185_12470</name>
</gene>
<dbReference type="EMBL" id="BMRG01000002">
    <property type="protein sequence ID" value="GGP42492.1"/>
    <property type="molecule type" value="Genomic_DNA"/>
</dbReference>
<dbReference type="RefSeq" id="WP_189222089.1">
    <property type="nucleotide sequence ID" value="NZ_BMRG01000002.1"/>
</dbReference>
<dbReference type="AlphaFoldDB" id="A0A918AIY6"/>
<accession>A0A918AIY6</accession>
<reference evidence="1" key="1">
    <citation type="journal article" date="2014" name="Int. J. Syst. Evol. Microbiol.">
        <title>Complete genome sequence of Corynebacterium casei LMG S-19264T (=DSM 44701T), isolated from a smear-ripened cheese.</title>
        <authorList>
            <consortium name="US DOE Joint Genome Institute (JGI-PGF)"/>
            <person name="Walter F."/>
            <person name="Albersmeier A."/>
            <person name="Kalinowski J."/>
            <person name="Ruckert C."/>
        </authorList>
    </citation>
    <scope>NUCLEOTIDE SEQUENCE</scope>
    <source>
        <strain evidence="1">JCM 3313</strain>
    </source>
</reference>
<reference evidence="1" key="2">
    <citation type="submission" date="2020-09" db="EMBL/GenBank/DDBJ databases">
        <authorList>
            <person name="Sun Q."/>
            <person name="Ohkuma M."/>
        </authorList>
    </citation>
    <scope>NUCLEOTIDE SEQUENCE</scope>
    <source>
        <strain evidence="1">JCM 3313</strain>
    </source>
</reference>
<keyword evidence="2" id="KW-1185">Reference proteome</keyword>
<evidence type="ECO:0000313" key="2">
    <source>
        <dbReference type="Proteomes" id="UP000639606"/>
    </source>
</evidence>
<name>A0A918AIY6_9PSEU</name>